<dbReference type="NCBIfam" id="NF010133">
    <property type="entry name" value="PRK13607.1"/>
    <property type="match status" value="1"/>
</dbReference>
<keyword evidence="5" id="KW-0482">Metalloprotease</keyword>
<evidence type="ECO:0000256" key="1">
    <source>
        <dbReference type="ARBA" id="ARBA00001936"/>
    </source>
</evidence>
<dbReference type="Gene3D" id="3.90.230.10">
    <property type="entry name" value="Creatinase/methionine aminopeptidase superfamily"/>
    <property type="match status" value="1"/>
</dbReference>
<evidence type="ECO:0000256" key="5">
    <source>
        <dbReference type="ARBA" id="ARBA00023049"/>
    </source>
</evidence>
<dbReference type="Proteomes" id="UP000266258">
    <property type="component" value="Unassembled WGS sequence"/>
</dbReference>
<comment type="cofactor">
    <cofactor evidence="1">
        <name>Mn(2+)</name>
        <dbReference type="ChEBI" id="CHEBI:29035"/>
    </cofactor>
</comment>
<dbReference type="GO" id="GO:0005829">
    <property type="term" value="C:cytosol"/>
    <property type="evidence" value="ECO:0007669"/>
    <property type="project" value="TreeGrafter"/>
</dbReference>
<keyword evidence="6" id="KW-0464">Manganese</keyword>
<evidence type="ECO:0000256" key="4">
    <source>
        <dbReference type="ARBA" id="ARBA00022801"/>
    </source>
</evidence>
<comment type="caution">
    <text evidence="9">The sequence shown here is derived from an EMBL/GenBank/DDBJ whole genome shotgun (WGS) entry which is preliminary data.</text>
</comment>
<evidence type="ECO:0000256" key="3">
    <source>
        <dbReference type="ARBA" id="ARBA00022723"/>
    </source>
</evidence>
<dbReference type="GO" id="GO:0046872">
    <property type="term" value="F:metal ion binding"/>
    <property type="evidence" value="ECO:0007669"/>
    <property type="project" value="UniProtKB-KW"/>
</dbReference>
<evidence type="ECO:0000259" key="8">
    <source>
        <dbReference type="Pfam" id="PF21216"/>
    </source>
</evidence>
<dbReference type="SUPFAM" id="SSF55920">
    <property type="entry name" value="Creatinase/aminopeptidase"/>
    <property type="match status" value="1"/>
</dbReference>
<organism evidence="9 10">
    <name type="scientific">Psittacicella melopsittaci</name>
    <dbReference type="NCBI Taxonomy" id="2028576"/>
    <lineage>
        <taxon>Bacteria</taxon>
        <taxon>Pseudomonadati</taxon>
        <taxon>Pseudomonadota</taxon>
        <taxon>Gammaproteobacteria</taxon>
        <taxon>Pasteurellales</taxon>
        <taxon>Psittacicellaceae</taxon>
        <taxon>Psittacicella</taxon>
    </lineage>
</organism>
<evidence type="ECO:0000313" key="10">
    <source>
        <dbReference type="Proteomes" id="UP000266258"/>
    </source>
</evidence>
<gene>
    <name evidence="9" type="ORF">CJP74_05920</name>
</gene>
<keyword evidence="10" id="KW-1185">Reference proteome</keyword>
<dbReference type="AlphaFoldDB" id="A0A3A1Y0X2"/>
<keyword evidence="2" id="KW-0645">Protease</keyword>
<dbReference type="GO" id="GO:0004177">
    <property type="term" value="F:aminopeptidase activity"/>
    <property type="evidence" value="ECO:0007669"/>
    <property type="project" value="TreeGrafter"/>
</dbReference>
<evidence type="ECO:0000256" key="2">
    <source>
        <dbReference type="ARBA" id="ARBA00022670"/>
    </source>
</evidence>
<dbReference type="InterPro" id="IPR048819">
    <property type="entry name" value="PepQ_N"/>
</dbReference>
<dbReference type="EMBL" id="NRJH01000051">
    <property type="protein sequence ID" value="RIY31893.1"/>
    <property type="molecule type" value="Genomic_DNA"/>
</dbReference>
<dbReference type="InterPro" id="IPR029149">
    <property type="entry name" value="Creatin/AminoP/Spt16_N"/>
</dbReference>
<feature type="domain" description="Peptidase M24" evidence="7">
    <location>
        <begin position="174"/>
        <end position="424"/>
    </location>
</feature>
<dbReference type="Gene3D" id="3.40.350.10">
    <property type="entry name" value="Creatinase/prolidase N-terminal domain"/>
    <property type="match status" value="1"/>
</dbReference>
<keyword evidence="3" id="KW-0479">Metal-binding</keyword>
<evidence type="ECO:0000256" key="6">
    <source>
        <dbReference type="ARBA" id="ARBA00023211"/>
    </source>
</evidence>
<dbReference type="PANTHER" id="PTHR43226">
    <property type="entry name" value="XAA-PRO AMINOPEPTIDASE 3"/>
    <property type="match status" value="1"/>
</dbReference>
<dbReference type="InterPro" id="IPR036005">
    <property type="entry name" value="Creatinase/aminopeptidase-like"/>
</dbReference>
<dbReference type="InterPro" id="IPR052433">
    <property type="entry name" value="X-Pro_dipept-like"/>
</dbReference>
<evidence type="ECO:0000313" key="9">
    <source>
        <dbReference type="EMBL" id="RIY31893.1"/>
    </source>
</evidence>
<dbReference type="RefSeq" id="WP_119497353.1">
    <property type="nucleotide sequence ID" value="NZ_NRJH01000051.1"/>
</dbReference>
<feature type="domain" description="Xaa-Pro dipeptidase N-terminal" evidence="8">
    <location>
        <begin position="5"/>
        <end position="154"/>
    </location>
</feature>
<dbReference type="PANTHER" id="PTHR43226:SF8">
    <property type="entry name" value="XAA-PRO DIPEPTIDASE"/>
    <property type="match status" value="1"/>
</dbReference>
<keyword evidence="4" id="KW-0378">Hydrolase</keyword>
<protein>
    <submittedName>
        <fullName evidence="9">Xaa-Pro dipeptidase</fullName>
    </submittedName>
</protein>
<dbReference type="OrthoDB" id="9806388at2"/>
<accession>A0A3A1Y0X2</accession>
<dbReference type="InterPro" id="IPR000994">
    <property type="entry name" value="Pept_M24"/>
</dbReference>
<reference evidence="9 10" key="1">
    <citation type="submission" date="2017-08" db="EMBL/GenBank/DDBJ databases">
        <title>Reclassification of Bisgaard taxon 37 and 44.</title>
        <authorList>
            <person name="Christensen H."/>
        </authorList>
    </citation>
    <scope>NUCLEOTIDE SEQUENCE [LARGE SCALE GENOMIC DNA]</scope>
    <source>
        <strain evidence="9 10">B96_4</strain>
    </source>
</reference>
<dbReference type="GO" id="GO:0008237">
    <property type="term" value="F:metallopeptidase activity"/>
    <property type="evidence" value="ECO:0007669"/>
    <property type="project" value="UniProtKB-KW"/>
</dbReference>
<dbReference type="Pfam" id="PF21216">
    <property type="entry name" value="PepQ_N"/>
    <property type="match status" value="1"/>
</dbReference>
<proteinExistence type="predicted"/>
<evidence type="ECO:0000259" key="7">
    <source>
        <dbReference type="Pfam" id="PF00557"/>
    </source>
</evidence>
<dbReference type="Pfam" id="PF00557">
    <property type="entry name" value="Peptidase_M24"/>
    <property type="match status" value="1"/>
</dbReference>
<name>A0A3A1Y0X2_9GAMM</name>
<sequence length="438" mass="49872">MSLVQLYTKHASRLVDYYKDYLTKNNKSAVWLHYGDHVLYFDDDQEVPFRANPYAVHLINEPKAVGSYIRVSKEGSVTLYNFIDDGFWNVPTTLDFSFFKSSGLVEVVDFYDFSKELEATLSQEAKTAVIIGPNQDKYRELGFDAKDINEKELILDLQDLRLQKTEYEYEMLCQAQYLAIKAHRTIKTAVHSTKLSENQLLGVYLQNAELPYDAQGYASILAFNENAAILHYNKLDFEAPAERRSFLIDAGAVYKGYQADISRTYCLDDNTLFSDLILGVGNIKDEIIGNMRPGVSTATLQELMMRKTAELLIDAQILQNIDVDQAYDLKIPHRFVPHGFGHSLGINTHDVRGRLKTPQVPGLRATHILEVGNVWTIEPGLYFIDQLITELNNDSNIAPHLNNELIEQLRPYGGIRVEDNVMLQEEQLINFTGDLDNL</sequence>
<dbReference type="GO" id="GO:0006508">
    <property type="term" value="P:proteolysis"/>
    <property type="evidence" value="ECO:0007669"/>
    <property type="project" value="UniProtKB-KW"/>
</dbReference>